<dbReference type="InterPro" id="IPR024213">
    <property type="entry name" value="DUF3822"/>
</dbReference>
<comment type="caution">
    <text evidence="1">The sequence shown here is derived from an EMBL/GenBank/DDBJ whole genome shotgun (WGS) entry which is preliminary data.</text>
</comment>
<evidence type="ECO:0000313" key="1">
    <source>
        <dbReference type="EMBL" id="GAI94935.1"/>
    </source>
</evidence>
<evidence type="ECO:0008006" key="2">
    <source>
        <dbReference type="Google" id="ProtNLM"/>
    </source>
</evidence>
<dbReference type="Gene3D" id="3.30.420.260">
    <property type="match status" value="1"/>
</dbReference>
<feature type="non-terminal residue" evidence="1">
    <location>
        <position position="1"/>
    </location>
</feature>
<dbReference type="EMBL" id="BARW01023372">
    <property type="protein sequence ID" value="GAI94935.1"/>
    <property type="molecule type" value="Genomic_DNA"/>
</dbReference>
<dbReference type="CDD" id="cd24013">
    <property type="entry name" value="ASKHA_ATPase_BT3980-like"/>
    <property type="match status" value="1"/>
</dbReference>
<protein>
    <recommendedName>
        <fullName evidence="2">DUF3822 family protein</fullName>
    </recommendedName>
</protein>
<organism evidence="1">
    <name type="scientific">marine sediment metagenome</name>
    <dbReference type="NCBI Taxonomy" id="412755"/>
    <lineage>
        <taxon>unclassified sequences</taxon>
        <taxon>metagenomes</taxon>
        <taxon>ecological metagenomes</taxon>
    </lineage>
</organism>
<accession>X1U540</accession>
<gene>
    <name evidence="1" type="ORF">S12H4_38782</name>
</gene>
<name>X1U540_9ZZZZ</name>
<dbReference type="Pfam" id="PF12864">
    <property type="entry name" value="DUF3822"/>
    <property type="match status" value="1"/>
</dbReference>
<proteinExistence type="predicted"/>
<dbReference type="AlphaFoldDB" id="X1U540"/>
<sequence length="146" mass="17444">ADIFNFHFPKIKIYHQSTPFIESILRNHKNSQDKHTVFLNAGEDLFDIAVVHFKKLKLYNCFFYKNENDLIYFVLYVYEHLKLDAEKTALVISGSLSKSSKHYEILKKYIRNLRFEQPKPQFTYSYTFNEIPSHTFVNLLSLYTCE</sequence>
<reference evidence="1" key="1">
    <citation type="journal article" date="2014" name="Front. Microbiol.">
        <title>High frequency of phylogenetically diverse reductive dehalogenase-homologous genes in deep subseafloor sedimentary metagenomes.</title>
        <authorList>
            <person name="Kawai M."/>
            <person name="Futagami T."/>
            <person name="Toyoda A."/>
            <person name="Takaki Y."/>
            <person name="Nishi S."/>
            <person name="Hori S."/>
            <person name="Arai W."/>
            <person name="Tsubouchi T."/>
            <person name="Morono Y."/>
            <person name="Uchiyama I."/>
            <person name="Ito T."/>
            <person name="Fujiyama A."/>
            <person name="Inagaki F."/>
            <person name="Takami H."/>
        </authorList>
    </citation>
    <scope>NUCLEOTIDE SEQUENCE</scope>
    <source>
        <strain evidence="1">Expedition CK06-06</strain>
    </source>
</reference>